<evidence type="ECO:0000256" key="2">
    <source>
        <dbReference type="ARBA" id="ARBA00023163"/>
    </source>
</evidence>
<dbReference type="SMART" id="SM01043">
    <property type="entry name" value="BTAD"/>
    <property type="match status" value="1"/>
</dbReference>
<evidence type="ECO:0000313" key="4">
    <source>
        <dbReference type="EMBL" id="GIJ75105.1"/>
    </source>
</evidence>
<dbReference type="InterPro" id="IPR005158">
    <property type="entry name" value="BTAD"/>
</dbReference>
<dbReference type="AlphaFoldDB" id="A0A8J4A745"/>
<dbReference type="InterPro" id="IPR051677">
    <property type="entry name" value="AfsR-DnrI-RedD_regulator"/>
</dbReference>
<feature type="domain" description="Bacterial transcriptional activator" evidence="3">
    <location>
        <begin position="100"/>
        <end position="235"/>
    </location>
</feature>
<protein>
    <recommendedName>
        <fullName evidence="3">Bacterial transcriptional activator domain-containing protein</fullName>
    </recommendedName>
</protein>
<reference evidence="4" key="1">
    <citation type="submission" date="2021-01" db="EMBL/GenBank/DDBJ databases">
        <title>Whole genome shotgun sequence of Virgisporangium ochraceum NBRC 16418.</title>
        <authorList>
            <person name="Komaki H."/>
            <person name="Tamura T."/>
        </authorList>
    </citation>
    <scope>NUCLEOTIDE SEQUENCE</scope>
    <source>
        <strain evidence="4">NBRC 16418</strain>
    </source>
</reference>
<dbReference type="RefSeq" id="WP_203934887.1">
    <property type="nucleotide sequence ID" value="NZ_BOPH01000149.1"/>
</dbReference>
<keyword evidence="5" id="KW-1185">Reference proteome</keyword>
<organism evidence="4 5">
    <name type="scientific">Virgisporangium ochraceum</name>
    <dbReference type="NCBI Taxonomy" id="65505"/>
    <lineage>
        <taxon>Bacteria</taxon>
        <taxon>Bacillati</taxon>
        <taxon>Actinomycetota</taxon>
        <taxon>Actinomycetes</taxon>
        <taxon>Micromonosporales</taxon>
        <taxon>Micromonosporaceae</taxon>
        <taxon>Virgisporangium</taxon>
    </lineage>
</organism>
<evidence type="ECO:0000259" key="3">
    <source>
        <dbReference type="SMART" id="SM01043"/>
    </source>
</evidence>
<accession>A0A8J4A745</accession>
<dbReference type="Pfam" id="PF03704">
    <property type="entry name" value="BTAD"/>
    <property type="match status" value="1"/>
</dbReference>
<dbReference type="SUPFAM" id="SSF48452">
    <property type="entry name" value="TPR-like"/>
    <property type="match status" value="1"/>
</dbReference>
<dbReference type="EMBL" id="BOPH01000149">
    <property type="protein sequence ID" value="GIJ75105.1"/>
    <property type="molecule type" value="Genomic_DNA"/>
</dbReference>
<gene>
    <name evidence="4" type="ORF">Voc01_100220</name>
</gene>
<dbReference type="GO" id="GO:0003677">
    <property type="term" value="F:DNA binding"/>
    <property type="evidence" value="ECO:0007669"/>
    <property type="project" value="TreeGrafter"/>
</dbReference>
<proteinExistence type="predicted"/>
<evidence type="ECO:0000256" key="1">
    <source>
        <dbReference type="ARBA" id="ARBA00023015"/>
    </source>
</evidence>
<dbReference type="GO" id="GO:0006355">
    <property type="term" value="P:regulation of DNA-templated transcription"/>
    <property type="evidence" value="ECO:0007669"/>
    <property type="project" value="TreeGrafter"/>
</dbReference>
<dbReference type="PANTHER" id="PTHR35807">
    <property type="entry name" value="TRANSCRIPTIONAL REGULATOR REDD-RELATED"/>
    <property type="match status" value="1"/>
</dbReference>
<keyword evidence="1" id="KW-0805">Transcription regulation</keyword>
<dbReference type="PANTHER" id="PTHR35807:SF1">
    <property type="entry name" value="TRANSCRIPTIONAL REGULATOR REDD"/>
    <property type="match status" value="1"/>
</dbReference>
<name>A0A8J4A745_9ACTN</name>
<keyword evidence="2" id="KW-0804">Transcription</keyword>
<evidence type="ECO:0000313" key="5">
    <source>
        <dbReference type="Proteomes" id="UP000635606"/>
    </source>
</evidence>
<dbReference type="InterPro" id="IPR011990">
    <property type="entry name" value="TPR-like_helical_dom_sf"/>
</dbReference>
<dbReference type="Gene3D" id="1.25.40.10">
    <property type="entry name" value="Tetratricopeptide repeat domain"/>
    <property type="match status" value="1"/>
</dbReference>
<dbReference type="Proteomes" id="UP000635606">
    <property type="component" value="Unassembled WGS sequence"/>
</dbReference>
<comment type="caution">
    <text evidence="4">The sequence shown here is derived from an EMBL/GenBank/DDBJ whole genome shotgun (WGS) entry which is preliminary data.</text>
</comment>
<sequence>MLCPVLRRTAAGLCLFTEPHLAAGEQVRPVPPGSRRLVAFTALNGGRVERRQAAGTLWPIGDDVRAVGNLRSALWRLRAAGLEILDADKRQVWIRPGVRVDADLVTRWATRLVTGGSAHPATDEAYWWHCRPGLLPGWSDDWVVPHRERVRQRVLHAMEALARRLIAELDTGGAVAVARKVIAAEPLRESAHRILAEALQSGDRPAEAQAAYAAFHAAAGARFGPHAGATIRAVLAGPPPHRWLRPTT</sequence>